<dbReference type="GO" id="GO:0009277">
    <property type="term" value="C:fungal-type cell wall"/>
    <property type="evidence" value="ECO:0007669"/>
    <property type="project" value="EnsemblFungi"/>
</dbReference>
<organism evidence="4 5">
    <name type="scientific">Candida glabrata</name>
    <name type="common">Yeast</name>
    <name type="synonym">Torulopsis glabrata</name>
    <dbReference type="NCBI Taxonomy" id="5478"/>
    <lineage>
        <taxon>Eukaryota</taxon>
        <taxon>Fungi</taxon>
        <taxon>Dikarya</taxon>
        <taxon>Ascomycota</taxon>
        <taxon>Saccharomycotina</taxon>
        <taxon>Saccharomycetes</taxon>
        <taxon>Saccharomycetales</taxon>
        <taxon>Saccharomycetaceae</taxon>
        <taxon>Nakaseomyces</taxon>
    </lineage>
</organism>
<evidence type="ECO:0000313" key="4">
    <source>
        <dbReference type="EMBL" id="KTB13753.1"/>
    </source>
</evidence>
<evidence type="ECO:0000313" key="3">
    <source>
        <dbReference type="EMBL" id="KTA95990.1"/>
    </source>
</evidence>
<accession>A0A0W0DPL6</accession>
<dbReference type="InterPro" id="IPR000992">
    <property type="entry name" value="SRP1_TIP1"/>
</dbReference>
<dbReference type="VEuPathDB" id="FungiDB:CAGL0A03586g"/>
<dbReference type="AlphaFoldDB" id="A0A0W0DPL6"/>
<reference evidence="4 5" key="1">
    <citation type="submission" date="2015-10" db="EMBL/GenBank/DDBJ databases">
        <title>Draft genomes sequences of Candida glabrata isolates 1A, 1B, 2A, 2B, 3A and 3B.</title>
        <authorList>
            <person name="Haavelsrud O.E."/>
            <person name="Gaustad P."/>
        </authorList>
    </citation>
    <scope>NUCLEOTIDE SEQUENCE [LARGE SCALE GENOMIC DNA]</scope>
    <source>
        <strain evidence="4">910700640</strain>
    </source>
</reference>
<gene>
    <name evidence="3" type="ORF">AO440_005520</name>
    <name evidence="4" type="ORF">AO440_005734</name>
</gene>
<dbReference type="GO" id="GO:0000749">
    <property type="term" value="P:response to pheromone triggering conjugation with cellular fusion"/>
    <property type="evidence" value="ECO:0007669"/>
    <property type="project" value="EnsemblFungi"/>
</dbReference>
<comment type="caution">
    <text evidence="4">The sequence shown here is derived from an EMBL/GenBank/DDBJ whole genome shotgun (WGS) entry which is preliminary data.</text>
</comment>
<feature type="signal peptide" evidence="2">
    <location>
        <begin position="1"/>
        <end position="18"/>
    </location>
</feature>
<dbReference type="OMA" id="AFPWYSS"/>
<evidence type="ECO:0000256" key="1">
    <source>
        <dbReference type="SAM" id="Phobius"/>
    </source>
</evidence>
<dbReference type="EMBL" id="LLZZ01000177">
    <property type="protein sequence ID" value="KTA95990.1"/>
    <property type="molecule type" value="Genomic_DNA"/>
</dbReference>
<keyword evidence="1" id="KW-0472">Membrane</keyword>
<keyword evidence="2" id="KW-0732">Signal</keyword>
<protein>
    <submittedName>
        <fullName evidence="4">Cell wall protein</fullName>
    </submittedName>
</protein>
<name>A0A0W0DPL6_CANGB</name>
<keyword evidence="1" id="KW-0812">Transmembrane</keyword>
<dbReference type="EMBL" id="LLZZ01000006">
    <property type="protein sequence ID" value="KTB13753.1"/>
    <property type="molecule type" value="Genomic_DNA"/>
</dbReference>
<feature type="transmembrane region" description="Helical" evidence="1">
    <location>
        <begin position="171"/>
        <end position="188"/>
    </location>
</feature>
<proteinExistence type="predicted"/>
<dbReference type="Pfam" id="PF00660">
    <property type="entry name" value="SRP1_TIP1"/>
    <property type="match status" value="1"/>
</dbReference>
<evidence type="ECO:0000256" key="2">
    <source>
        <dbReference type="SAM" id="SignalP"/>
    </source>
</evidence>
<evidence type="ECO:0000313" key="5">
    <source>
        <dbReference type="Proteomes" id="UP000054886"/>
    </source>
</evidence>
<dbReference type="Proteomes" id="UP000054886">
    <property type="component" value="Unassembled WGS sequence"/>
</dbReference>
<dbReference type="VEuPathDB" id="FungiDB:GVI51_A03421"/>
<keyword evidence="1" id="KW-1133">Transmembrane helix</keyword>
<sequence length="189" mass="21263">MRYALFANVVTLTIGVFAVVEDAKSMAADADMSFFLAFLDDFNERYTEYTSYMIREHHTLPQEVANYYYHLNGVDEYDLKSDIINQFPFTIFKSFITVFPWYSSLLSEGGITDMVLPGDFLSTPTLDLYTSTTDAPTVSLLTSVVSSVTLSNKDITKAAKAAASTYLVSNYMWILLLCMVFDLIGFLTL</sequence>
<dbReference type="VEuPathDB" id="FungiDB:GWK60_A03465"/>
<feature type="chain" id="PRO_5011869945" evidence="2">
    <location>
        <begin position="19"/>
        <end position="189"/>
    </location>
</feature>
<dbReference type="VEuPathDB" id="FungiDB:B1J91_A03586g"/>